<comment type="caution">
    <text evidence="1">The sequence shown here is derived from an EMBL/GenBank/DDBJ whole genome shotgun (WGS) entry which is preliminary data.</text>
</comment>
<name>A0A2T0VZC1_9RHOB</name>
<gene>
    <name evidence="1" type="ORF">CLV80_105165</name>
</gene>
<protein>
    <submittedName>
        <fullName evidence="1">Uncharacterized protein</fullName>
    </submittedName>
</protein>
<dbReference type="Proteomes" id="UP000238007">
    <property type="component" value="Unassembled WGS sequence"/>
</dbReference>
<dbReference type="OrthoDB" id="7844595at2"/>
<dbReference type="AlphaFoldDB" id="A0A2T0VZC1"/>
<dbReference type="RefSeq" id="WP_106357282.1">
    <property type="nucleotide sequence ID" value="NZ_PVTP01000005.1"/>
</dbReference>
<dbReference type="EMBL" id="PVTP01000005">
    <property type="protein sequence ID" value="PRY77682.1"/>
    <property type="molecule type" value="Genomic_DNA"/>
</dbReference>
<evidence type="ECO:0000313" key="1">
    <source>
        <dbReference type="EMBL" id="PRY77682.1"/>
    </source>
</evidence>
<sequence>MRITLGLLIAASPVAAQDSRATFGLPAGCTAYLTVQAESCQVDHHFTCEGDAPGHQRRVSLDEQGMTYAGEIDAETQWIASFHALTGHSEQLMSNPAEPASLSDLIANGVDDYDFSTMSDQFGATHFVGQDTLTGREITIDGVTLLETTYDLTATADDGTVIWSGEGNEFIHPDWRIFLSGTGVTTTPEGQFEHDDRPVEFIFPGEPGFLSTRPKHGCGVAISSAPLSEENTYDHI</sequence>
<evidence type="ECO:0000313" key="2">
    <source>
        <dbReference type="Proteomes" id="UP000238007"/>
    </source>
</evidence>
<keyword evidence="2" id="KW-1185">Reference proteome</keyword>
<reference evidence="1 2" key="1">
    <citation type="submission" date="2018-03" db="EMBL/GenBank/DDBJ databases">
        <title>Genomic Encyclopedia of Archaeal and Bacterial Type Strains, Phase II (KMG-II): from individual species to whole genera.</title>
        <authorList>
            <person name="Goeker M."/>
        </authorList>
    </citation>
    <scope>NUCLEOTIDE SEQUENCE [LARGE SCALE GENOMIC DNA]</scope>
    <source>
        <strain evidence="1 2">DSM 101533</strain>
    </source>
</reference>
<organism evidence="1 2">
    <name type="scientific">Yoonia maritima</name>
    <dbReference type="NCBI Taxonomy" id="1435347"/>
    <lineage>
        <taxon>Bacteria</taxon>
        <taxon>Pseudomonadati</taxon>
        <taxon>Pseudomonadota</taxon>
        <taxon>Alphaproteobacteria</taxon>
        <taxon>Rhodobacterales</taxon>
        <taxon>Paracoccaceae</taxon>
        <taxon>Yoonia</taxon>
    </lineage>
</organism>
<proteinExistence type="predicted"/>
<accession>A0A2T0VZC1</accession>